<comment type="pathway">
    <text evidence="2">Amino-acid biosynthesis; L-cysteine biosynthesis; L-cysteine from L-serine: step 2/2.</text>
</comment>
<dbReference type="InterPro" id="IPR036052">
    <property type="entry name" value="TrpB-like_PALP_sf"/>
</dbReference>
<evidence type="ECO:0000259" key="10">
    <source>
        <dbReference type="Pfam" id="PF00291"/>
    </source>
</evidence>
<dbReference type="FunFam" id="3.40.50.1100:FF:000067">
    <property type="entry name" value="Cysteine synthase"/>
    <property type="match status" value="1"/>
</dbReference>
<dbReference type="Pfam" id="PF00291">
    <property type="entry name" value="PALP"/>
    <property type="match status" value="1"/>
</dbReference>
<organism evidence="11 12">
    <name type="scientific">Haematococcus lacustris</name>
    <name type="common">Green alga</name>
    <name type="synonym">Haematococcus pluvialis</name>
    <dbReference type="NCBI Taxonomy" id="44745"/>
    <lineage>
        <taxon>Eukaryota</taxon>
        <taxon>Viridiplantae</taxon>
        <taxon>Chlorophyta</taxon>
        <taxon>core chlorophytes</taxon>
        <taxon>Chlorophyceae</taxon>
        <taxon>CS clade</taxon>
        <taxon>Chlamydomonadales</taxon>
        <taxon>Haematococcaceae</taxon>
        <taxon>Haematococcus</taxon>
    </lineage>
</organism>
<keyword evidence="7" id="KW-0663">Pyridoxal phosphate</keyword>
<evidence type="ECO:0000313" key="11">
    <source>
        <dbReference type="EMBL" id="GFH28737.1"/>
    </source>
</evidence>
<keyword evidence="5" id="KW-0028">Amino-acid biosynthesis</keyword>
<keyword evidence="12" id="KW-1185">Reference proteome</keyword>
<keyword evidence="6" id="KW-0808">Transferase</keyword>
<evidence type="ECO:0000313" key="12">
    <source>
        <dbReference type="Proteomes" id="UP000485058"/>
    </source>
</evidence>
<evidence type="ECO:0000256" key="3">
    <source>
        <dbReference type="ARBA" id="ARBA00007103"/>
    </source>
</evidence>
<dbReference type="InterPro" id="IPR001926">
    <property type="entry name" value="TrpB-like_PALP"/>
</dbReference>
<evidence type="ECO:0000256" key="6">
    <source>
        <dbReference type="ARBA" id="ARBA00022679"/>
    </source>
</evidence>
<evidence type="ECO:0000256" key="2">
    <source>
        <dbReference type="ARBA" id="ARBA00004962"/>
    </source>
</evidence>
<comment type="caution">
    <text evidence="11">The sequence shown here is derived from an EMBL/GenBank/DDBJ whole genome shotgun (WGS) entry which is preliminary data.</text>
</comment>
<dbReference type="InterPro" id="IPR050214">
    <property type="entry name" value="Cys_Synth/Cystath_Beta-Synth"/>
</dbReference>
<dbReference type="AlphaFoldDB" id="A0A6A0A9J5"/>
<reference evidence="11 12" key="1">
    <citation type="submission" date="2020-02" db="EMBL/GenBank/DDBJ databases">
        <title>Draft genome sequence of Haematococcus lacustris strain NIES-144.</title>
        <authorList>
            <person name="Morimoto D."/>
            <person name="Nakagawa S."/>
            <person name="Yoshida T."/>
            <person name="Sawayama S."/>
        </authorList>
    </citation>
    <scope>NUCLEOTIDE SEQUENCE [LARGE SCALE GENOMIC DNA]</scope>
    <source>
        <strain evidence="11 12">NIES-144</strain>
    </source>
</reference>
<dbReference type="Gene3D" id="3.40.50.1100">
    <property type="match status" value="1"/>
</dbReference>
<dbReference type="SUPFAM" id="SSF53686">
    <property type="entry name" value="Tryptophan synthase beta subunit-like PLP-dependent enzymes"/>
    <property type="match status" value="1"/>
</dbReference>
<sequence length="171" mass="17865">IHYKTTGPEIWDATDGKIDILISGVGTGGTITGTGKYLKEKNPNVKLVAVEPSESPVLSGGKPGPHKIQGIGAGFVPGVLDTKMIDEIVQISSDDAIAMARRLATEEGLMVGISSGAATAAALQVAQRPENKGKLVVVVLPSFGERYLSSVLFQSVRDEAEKMTFESAATV</sequence>
<dbReference type="EMBL" id="BLLF01004012">
    <property type="protein sequence ID" value="GFH28737.1"/>
    <property type="molecule type" value="Genomic_DNA"/>
</dbReference>
<dbReference type="Proteomes" id="UP000485058">
    <property type="component" value="Unassembled WGS sequence"/>
</dbReference>
<comment type="catalytic activity">
    <reaction evidence="9">
        <text>O-acetyl-L-serine + hydrogen sulfide = L-cysteine + acetate</text>
        <dbReference type="Rhea" id="RHEA:14829"/>
        <dbReference type="ChEBI" id="CHEBI:29919"/>
        <dbReference type="ChEBI" id="CHEBI:30089"/>
        <dbReference type="ChEBI" id="CHEBI:35235"/>
        <dbReference type="ChEBI" id="CHEBI:58340"/>
        <dbReference type="EC" id="2.5.1.47"/>
    </reaction>
</comment>
<comment type="cofactor">
    <cofactor evidence="1">
        <name>pyridoxal 5'-phosphate</name>
        <dbReference type="ChEBI" id="CHEBI:597326"/>
    </cofactor>
</comment>
<evidence type="ECO:0000256" key="1">
    <source>
        <dbReference type="ARBA" id="ARBA00001933"/>
    </source>
</evidence>
<feature type="domain" description="Tryptophan synthase beta chain-like PALP" evidence="10">
    <location>
        <begin position="3"/>
        <end position="141"/>
    </location>
</feature>
<proteinExistence type="inferred from homology"/>
<protein>
    <recommendedName>
        <fullName evidence="4">cysteine synthase</fullName>
        <ecNumber evidence="4">2.5.1.47</ecNumber>
    </recommendedName>
</protein>
<evidence type="ECO:0000256" key="9">
    <source>
        <dbReference type="ARBA" id="ARBA00047931"/>
    </source>
</evidence>
<dbReference type="GO" id="GO:0005737">
    <property type="term" value="C:cytoplasm"/>
    <property type="evidence" value="ECO:0007669"/>
    <property type="project" value="UniProtKB-ARBA"/>
</dbReference>
<feature type="non-terminal residue" evidence="11">
    <location>
        <position position="1"/>
    </location>
</feature>
<evidence type="ECO:0000256" key="4">
    <source>
        <dbReference type="ARBA" id="ARBA00012681"/>
    </source>
</evidence>
<dbReference type="GO" id="GO:0004124">
    <property type="term" value="F:cysteine synthase activity"/>
    <property type="evidence" value="ECO:0007669"/>
    <property type="project" value="UniProtKB-EC"/>
</dbReference>
<dbReference type="PANTHER" id="PTHR10314">
    <property type="entry name" value="CYSTATHIONINE BETA-SYNTHASE"/>
    <property type="match status" value="1"/>
</dbReference>
<comment type="similarity">
    <text evidence="3">Belongs to the cysteine synthase/cystathionine beta-synthase family.</text>
</comment>
<accession>A0A6A0A9J5</accession>
<gene>
    <name evidence="11" type="ORF">HaLaN_27277</name>
</gene>
<dbReference type="EC" id="2.5.1.47" evidence="4"/>
<evidence type="ECO:0000256" key="5">
    <source>
        <dbReference type="ARBA" id="ARBA00022605"/>
    </source>
</evidence>
<name>A0A6A0A9J5_HAELA</name>
<evidence type="ECO:0000256" key="7">
    <source>
        <dbReference type="ARBA" id="ARBA00022898"/>
    </source>
</evidence>
<keyword evidence="8" id="KW-0198">Cysteine biosynthesis</keyword>
<evidence type="ECO:0000256" key="8">
    <source>
        <dbReference type="ARBA" id="ARBA00023192"/>
    </source>
</evidence>